<reference evidence="2" key="1">
    <citation type="submission" date="2025-08" db="UniProtKB">
        <authorList>
            <consortium name="Ensembl"/>
        </authorList>
    </citation>
    <scope>IDENTIFICATION</scope>
</reference>
<sequence length="574" mass="66351">MTSKDLIDDLTDIKPELVLGHCFKQHRLRNMYPHFFFKLKASRFGPPKSRRRIIFAPPMAGPTSPFSQPTLAPDFCHSAISQPPQEGEDSLRSPEITSDTDDMQKLEAWITERKQFRSQLESLVDVERWLMQKPSLSDQEERVWGRIKACRADGKARSKSALPRSPECLPPESSRLRRRGRAPLICAPYPQALVTLHNLLHKQSLKMVELFRKADMDRGEIMREDFIKVIKETKVPISDKDLEDVIIFLTSSKRGNFISNDDLIECQDRWLEMMQGQCRETETGVQAQFQKATYRTATCSTSAGDKAKEVKPLVPTKPETRLILLEVPPINIEPERRYLTYDEMEETGKQFRDRRRREKSKDTPIEWKEKCRLVRSGDKCVDEHCLPSTLEGDMGELVDQYRRNCFMTYLKSFKLCKDYKIRLTKPVLQKALLHPGDKIIKEGEDLRKIRQPGGPYTTAPAHALSPASTSTSRTASRKQAKEKQNRQLQRNKMQKKFAHVRKSNDNNFWPGHLLDKICPYLPAVEPGRAHALFSYIHSTKPVYRGIYNPDRSWLLSEQGYLTYGDAAFRKSHFI</sequence>
<feature type="region of interest" description="Disordered" evidence="1">
    <location>
        <begin position="449"/>
        <end position="488"/>
    </location>
</feature>
<evidence type="ECO:0000313" key="3">
    <source>
        <dbReference type="Proteomes" id="UP000694424"/>
    </source>
</evidence>
<dbReference type="AlphaFoldDB" id="A0A8B9QMW1"/>
<keyword evidence="3" id="KW-1185">Reference proteome</keyword>
<feature type="region of interest" description="Disordered" evidence="1">
    <location>
        <begin position="64"/>
        <end position="98"/>
    </location>
</feature>
<dbReference type="Proteomes" id="UP000694424">
    <property type="component" value="Unplaced"/>
</dbReference>
<dbReference type="PANTHER" id="PTHR47225:SF1">
    <property type="entry name" value="EF-HAND CALCIUM-BINDING DOMAIN-CONTAINING PROTEIN 12"/>
    <property type="match status" value="1"/>
</dbReference>
<dbReference type="Ensembl" id="ENSAOWT00000030491.1">
    <property type="protein sequence ID" value="ENSAOWP00000026922.1"/>
    <property type="gene ID" value="ENSAOWG00000018149.1"/>
</dbReference>
<dbReference type="InterPro" id="IPR042847">
    <property type="entry name" value="EFC12"/>
</dbReference>
<accession>A0A8B9QMW1</accession>
<protein>
    <submittedName>
        <fullName evidence="2">EF-hand calcium binding domain 12</fullName>
    </submittedName>
</protein>
<reference evidence="2" key="2">
    <citation type="submission" date="2025-09" db="UniProtKB">
        <authorList>
            <consortium name="Ensembl"/>
        </authorList>
    </citation>
    <scope>IDENTIFICATION</scope>
</reference>
<proteinExistence type="predicted"/>
<feature type="region of interest" description="Disordered" evidence="1">
    <location>
        <begin position="155"/>
        <end position="175"/>
    </location>
</feature>
<organism evidence="2 3">
    <name type="scientific">Apteryx owenii</name>
    <name type="common">Little spotted kiwi</name>
    <dbReference type="NCBI Taxonomy" id="8824"/>
    <lineage>
        <taxon>Eukaryota</taxon>
        <taxon>Metazoa</taxon>
        <taxon>Chordata</taxon>
        <taxon>Craniata</taxon>
        <taxon>Vertebrata</taxon>
        <taxon>Euteleostomi</taxon>
        <taxon>Archelosauria</taxon>
        <taxon>Archosauria</taxon>
        <taxon>Dinosauria</taxon>
        <taxon>Saurischia</taxon>
        <taxon>Theropoda</taxon>
        <taxon>Coelurosauria</taxon>
        <taxon>Aves</taxon>
        <taxon>Palaeognathae</taxon>
        <taxon>Apterygiformes</taxon>
        <taxon>Apterygidae</taxon>
        <taxon>Apteryx</taxon>
    </lineage>
</organism>
<dbReference type="PANTHER" id="PTHR47225">
    <property type="entry name" value="EF-HAND CALCIUM-BINDING DOMAIN-CONTAINING PROTEIN 12"/>
    <property type="match status" value="1"/>
</dbReference>
<name>A0A8B9QMW1_APTOW</name>
<evidence type="ECO:0000256" key="1">
    <source>
        <dbReference type="SAM" id="MobiDB-lite"/>
    </source>
</evidence>
<evidence type="ECO:0000313" key="2">
    <source>
        <dbReference type="Ensembl" id="ENSAOWP00000026922.1"/>
    </source>
</evidence>